<keyword evidence="7" id="KW-1185">Reference proteome</keyword>
<keyword evidence="3" id="KW-0238">DNA-binding</keyword>
<feature type="domain" description="HTH lysR-type" evidence="5">
    <location>
        <begin position="6"/>
        <end position="63"/>
    </location>
</feature>
<protein>
    <submittedName>
        <fullName evidence="6">LysR family transcriptional regulator</fullName>
    </submittedName>
</protein>
<comment type="similarity">
    <text evidence="1">Belongs to the LysR transcriptional regulatory family.</text>
</comment>
<dbReference type="GO" id="GO:0003700">
    <property type="term" value="F:DNA-binding transcription factor activity"/>
    <property type="evidence" value="ECO:0007669"/>
    <property type="project" value="InterPro"/>
</dbReference>
<evidence type="ECO:0000256" key="2">
    <source>
        <dbReference type="ARBA" id="ARBA00023015"/>
    </source>
</evidence>
<sequence length="302" mass="34004">MDLSKFDLNLLKCLMVLLQEKNTSKAAERLGVSQPAVSRSLAKIRTHFDDPLFVKQARGLGLTDRAVELAEQLPDVLAKLESCLAGQEFEPSQLTGKLRLAINNYLSESHGFAICQAVLSEAPNIELELHNYSPSTQIQLVRQTIDAAISFYPLEVSKEIRQTKITSTPVGAFCQLNHPIQGQVFTADDLLRYPIAGLILSEFNEQGMQIEKLLKPGQHLKPKFRSQQLSTILDYTASSDALCIAPRSSYTTQMQTRFRFVELSHQDKGIDMPVVLLYHNSQHRTKKYQWLTQVISSLFQDV</sequence>
<dbReference type="RefSeq" id="WP_114336879.1">
    <property type="nucleotide sequence ID" value="NZ_QPID01000002.1"/>
</dbReference>
<organism evidence="6 7">
    <name type="scientific">Corallincola holothuriorum</name>
    <dbReference type="NCBI Taxonomy" id="2282215"/>
    <lineage>
        <taxon>Bacteria</taxon>
        <taxon>Pseudomonadati</taxon>
        <taxon>Pseudomonadota</taxon>
        <taxon>Gammaproteobacteria</taxon>
        <taxon>Alteromonadales</taxon>
        <taxon>Psychromonadaceae</taxon>
        <taxon>Corallincola</taxon>
    </lineage>
</organism>
<dbReference type="Gene3D" id="3.40.190.10">
    <property type="entry name" value="Periplasmic binding protein-like II"/>
    <property type="match status" value="2"/>
</dbReference>
<evidence type="ECO:0000256" key="3">
    <source>
        <dbReference type="ARBA" id="ARBA00023125"/>
    </source>
</evidence>
<dbReference type="PROSITE" id="PS50931">
    <property type="entry name" value="HTH_LYSR"/>
    <property type="match status" value="1"/>
</dbReference>
<dbReference type="PANTHER" id="PTHR30118">
    <property type="entry name" value="HTH-TYPE TRANSCRIPTIONAL REGULATOR LEUO-RELATED"/>
    <property type="match status" value="1"/>
</dbReference>
<dbReference type="InterPro" id="IPR005119">
    <property type="entry name" value="LysR_subst-bd"/>
</dbReference>
<evidence type="ECO:0000256" key="1">
    <source>
        <dbReference type="ARBA" id="ARBA00009437"/>
    </source>
</evidence>
<dbReference type="Pfam" id="PF00126">
    <property type="entry name" value="HTH_1"/>
    <property type="match status" value="1"/>
</dbReference>
<name>A0A368NMZ1_9GAMM</name>
<dbReference type="PRINTS" id="PR00039">
    <property type="entry name" value="HTHLYSR"/>
</dbReference>
<evidence type="ECO:0000256" key="4">
    <source>
        <dbReference type="ARBA" id="ARBA00023163"/>
    </source>
</evidence>
<dbReference type="InterPro" id="IPR050389">
    <property type="entry name" value="LysR-type_TF"/>
</dbReference>
<dbReference type="OrthoDB" id="6621790at2"/>
<evidence type="ECO:0000313" key="6">
    <source>
        <dbReference type="EMBL" id="RCU51450.1"/>
    </source>
</evidence>
<keyword evidence="2" id="KW-0805">Transcription regulation</keyword>
<evidence type="ECO:0000259" key="5">
    <source>
        <dbReference type="PROSITE" id="PS50931"/>
    </source>
</evidence>
<evidence type="ECO:0000313" key="7">
    <source>
        <dbReference type="Proteomes" id="UP000252558"/>
    </source>
</evidence>
<dbReference type="InterPro" id="IPR036388">
    <property type="entry name" value="WH-like_DNA-bd_sf"/>
</dbReference>
<accession>A0A368NMZ1</accession>
<reference evidence="6 7" key="1">
    <citation type="submission" date="2018-07" db="EMBL/GenBank/DDBJ databases">
        <title>Corallincola holothuriorum sp. nov., a new facultative anaerobe isolated from sea cucumber Apostichopus japonicus.</title>
        <authorList>
            <person name="Xia H."/>
        </authorList>
    </citation>
    <scope>NUCLEOTIDE SEQUENCE [LARGE SCALE GENOMIC DNA]</scope>
    <source>
        <strain evidence="6 7">C4</strain>
    </source>
</reference>
<dbReference type="PANTHER" id="PTHR30118:SF14">
    <property type="entry name" value="LYSR FAMILY TRANSCRIPTIONAL REGULATOR"/>
    <property type="match status" value="1"/>
</dbReference>
<comment type="caution">
    <text evidence="6">The sequence shown here is derived from an EMBL/GenBank/DDBJ whole genome shotgun (WGS) entry which is preliminary data.</text>
</comment>
<dbReference type="Proteomes" id="UP000252558">
    <property type="component" value="Unassembled WGS sequence"/>
</dbReference>
<dbReference type="EMBL" id="QPID01000002">
    <property type="protein sequence ID" value="RCU51450.1"/>
    <property type="molecule type" value="Genomic_DNA"/>
</dbReference>
<dbReference type="InterPro" id="IPR000847">
    <property type="entry name" value="LysR_HTH_N"/>
</dbReference>
<gene>
    <name evidence="6" type="ORF">DU002_02955</name>
</gene>
<dbReference type="Gene3D" id="1.10.10.10">
    <property type="entry name" value="Winged helix-like DNA-binding domain superfamily/Winged helix DNA-binding domain"/>
    <property type="match status" value="1"/>
</dbReference>
<dbReference type="AlphaFoldDB" id="A0A368NMZ1"/>
<dbReference type="Pfam" id="PF03466">
    <property type="entry name" value="LysR_substrate"/>
    <property type="match status" value="1"/>
</dbReference>
<dbReference type="GO" id="GO:0003677">
    <property type="term" value="F:DNA binding"/>
    <property type="evidence" value="ECO:0007669"/>
    <property type="project" value="UniProtKB-KW"/>
</dbReference>
<dbReference type="SUPFAM" id="SSF46785">
    <property type="entry name" value="Winged helix' DNA-binding domain"/>
    <property type="match status" value="1"/>
</dbReference>
<dbReference type="InterPro" id="IPR036390">
    <property type="entry name" value="WH_DNA-bd_sf"/>
</dbReference>
<proteinExistence type="inferred from homology"/>
<keyword evidence="4" id="KW-0804">Transcription</keyword>
<dbReference type="SUPFAM" id="SSF53850">
    <property type="entry name" value="Periplasmic binding protein-like II"/>
    <property type="match status" value="1"/>
</dbReference>